<dbReference type="Pfam" id="PF05521">
    <property type="entry name" value="Phage_HCP"/>
    <property type="match status" value="1"/>
</dbReference>
<accession>A0A2P7B2V1</accession>
<organism evidence="1 2">
    <name type="scientific">Phyllobacterium endophyticum</name>
    <dbReference type="NCBI Taxonomy" id="1149773"/>
    <lineage>
        <taxon>Bacteria</taxon>
        <taxon>Pseudomonadati</taxon>
        <taxon>Pseudomonadota</taxon>
        <taxon>Alphaproteobacteria</taxon>
        <taxon>Hyphomicrobiales</taxon>
        <taxon>Phyllobacteriaceae</taxon>
        <taxon>Phyllobacterium</taxon>
    </lineage>
</organism>
<dbReference type="InterPro" id="IPR038666">
    <property type="entry name" value="SSP1_head-tail_sf"/>
</dbReference>
<evidence type="ECO:0000313" key="2">
    <source>
        <dbReference type="Proteomes" id="UP000241158"/>
    </source>
</evidence>
<dbReference type="NCBIfam" id="TIGR01563">
    <property type="entry name" value="gp16_SPP1"/>
    <property type="match status" value="1"/>
</dbReference>
<name>A0A2P7B2V1_9HYPH</name>
<comment type="caution">
    <text evidence="1">The sequence shown here is derived from an EMBL/GenBank/DDBJ whole genome shotgun (WGS) entry which is preliminary data.</text>
</comment>
<dbReference type="InterPro" id="IPR008767">
    <property type="entry name" value="Phage_SPP1_head-tail_adaptor"/>
</dbReference>
<dbReference type="OrthoDB" id="7570189at2"/>
<dbReference type="AlphaFoldDB" id="A0A2P7B2V1"/>
<proteinExistence type="predicted"/>
<dbReference type="Proteomes" id="UP000241158">
    <property type="component" value="Unassembled WGS sequence"/>
</dbReference>
<keyword evidence="2" id="KW-1185">Reference proteome</keyword>
<gene>
    <name evidence="1" type="ORF">CU100_07640</name>
</gene>
<reference evidence="2" key="1">
    <citation type="submission" date="2017-11" db="EMBL/GenBank/DDBJ databases">
        <authorList>
            <person name="Kuznetsova I."/>
            <person name="Sazanova A."/>
            <person name="Chirak E."/>
            <person name="Safronova V."/>
            <person name="Willems A."/>
        </authorList>
    </citation>
    <scope>NUCLEOTIDE SEQUENCE [LARGE SCALE GENOMIC DNA]</scope>
    <source>
        <strain evidence="2">PEPV15</strain>
    </source>
</reference>
<evidence type="ECO:0000313" key="1">
    <source>
        <dbReference type="EMBL" id="PSH60782.1"/>
    </source>
</evidence>
<dbReference type="Gene3D" id="2.40.10.270">
    <property type="entry name" value="Bacteriophage SPP1 head-tail adaptor protein"/>
    <property type="match status" value="1"/>
</dbReference>
<sequence length="111" mass="12757">MMATLFIDPGSLSRELLLEKPEVTSDEAGELVENWVEIASIWAQIEPMGSGLRMLGDQDMPEVTHRITLRMRRDIGTAMRLRKGLRKFRIVTMHDPDDSGRYLVCRAREEL</sequence>
<dbReference type="EMBL" id="PGGN01000001">
    <property type="protein sequence ID" value="PSH60782.1"/>
    <property type="molecule type" value="Genomic_DNA"/>
</dbReference>
<protein>
    <submittedName>
        <fullName evidence="1">Phage head-tail adapter protein</fullName>
    </submittedName>
</protein>